<reference evidence="6 7" key="1">
    <citation type="submission" date="2019-01" db="EMBL/GenBank/DDBJ databases">
        <authorList>
            <person name="Chen W.-M."/>
        </authorList>
    </citation>
    <scope>NUCLEOTIDE SEQUENCE [LARGE SCALE GENOMIC DNA]</scope>
    <source>
        <strain evidence="6 7">KYPY4</strain>
    </source>
</reference>
<organism evidence="6 7">
    <name type="scientific">Rubrivivax rivuli</name>
    <dbReference type="NCBI Taxonomy" id="1862385"/>
    <lineage>
        <taxon>Bacteria</taxon>
        <taxon>Pseudomonadati</taxon>
        <taxon>Pseudomonadota</taxon>
        <taxon>Betaproteobacteria</taxon>
        <taxon>Burkholderiales</taxon>
        <taxon>Sphaerotilaceae</taxon>
        <taxon>Rubrivivax</taxon>
    </lineage>
</organism>
<dbReference type="GO" id="GO:0043709">
    <property type="term" value="P:cell adhesion involved in single-species biofilm formation"/>
    <property type="evidence" value="ECO:0007669"/>
    <property type="project" value="TreeGrafter"/>
</dbReference>
<name>A0A437RCI9_9BURK</name>
<dbReference type="InterPro" id="IPR029787">
    <property type="entry name" value="Nucleotide_cyclase"/>
</dbReference>
<feature type="transmembrane region" description="Helical" evidence="4">
    <location>
        <begin position="74"/>
        <end position="93"/>
    </location>
</feature>
<evidence type="ECO:0000256" key="4">
    <source>
        <dbReference type="SAM" id="Phobius"/>
    </source>
</evidence>
<dbReference type="CDD" id="cd01949">
    <property type="entry name" value="GGDEF"/>
    <property type="match status" value="1"/>
</dbReference>
<feature type="region of interest" description="Disordered" evidence="3">
    <location>
        <begin position="43"/>
        <end position="69"/>
    </location>
</feature>
<evidence type="ECO:0000256" key="3">
    <source>
        <dbReference type="SAM" id="MobiDB-lite"/>
    </source>
</evidence>
<feature type="domain" description="GGDEF" evidence="5">
    <location>
        <begin position="317"/>
        <end position="449"/>
    </location>
</feature>
<keyword evidence="7" id="KW-1185">Reference proteome</keyword>
<accession>A0A437RCI9</accession>
<dbReference type="InterPro" id="IPR000160">
    <property type="entry name" value="GGDEF_dom"/>
</dbReference>
<protein>
    <recommendedName>
        <fullName evidence="1">diguanylate cyclase</fullName>
        <ecNumber evidence="1">2.7.7.65</ecNumber>
    </recommendedName>
</protein>
<keyword evidence="4" id="KW-1133">Transmembrane helix</keyword>
<dbReference type="InterPro" id="IPR043128">
    <property type="entry name" value="Rev_trsase/Diguanyl_cyclase"/>
</dbReference>
<dbReference type="EC" id="2.7.7.65" evidence="1"/>
<feature type="transmembrane region" description="Helical" evidence="4">
    <location>
        <begin position="161"/>
        <end position="182"/>
    </location>
</feature>
<evidence type="ECO:0000313" key="7">
    <source>
        <dbReference type="Proteomes" id="UP000285575"/>
    </source>
</evidence>
<dbReference type="Gene3D" id="3.30.70.270">
    <property type="match status" value="1"/>
</dbReference>
<dbReference type="GO" id="GO:1902201">
    <property type="term" value="P:negative regulation of bacterial-type flagellum-dependent cell motility"/>
    <property type="evidence" value="ECO:0007669"/>
    <property type="project" value="TreeGrafter"/>
</dbReference>
<dbReference type="Pfam" id="PF00990">
    <property type="entry name" value="GGDEF"/>
    <property type="match status" value="1"/>
</dbReference>
<dbReference type="Proteomes" id="UP000285575">
    <property type="component" value="Unassembled WGS sequence"/>
</dbReference>
<dbReference type="GO" id="GO:0005886">
    <property type="term" value="C:plasma membrane"/>
    <property type="evidence" value="ECO:0007669"/>
    <property type="project" value="TreeGrafter"/>
</dbReference>
<dbReference type="SUPFAM" id="SSF55073">
    <property type="entry name" value="Nucleotide cyclase"/>
    <property type="match status" value="1"/>
</dbReference>
<dbReference type="AlphaFoldDB" id="A0A437RCI9"/>
<dbReference type="FunFam" id="3.30.70.270:FF:000001">
    <property type="entry name" value="Diguanylate cyclase domain protein"/>
    <property type="match status" value="1"/>
</dbReference>
<feature type="transmembrane region" description="Helical" evidence="4">
    <location>
        <begin position="258"/>
        <end position="278"/>
    </location>
</feature>
<keyword evidence="4" id="KW-0812">Transmembrane</keyword>
<gene>
    <name evidence="6" type="ORF">EOE66_17720</name>
</gene>
<comment type="caution">
    <text evidence="6">The sequence shown here is derived from an EMBL/GenBank/DDBJ whole genome shotgun (WGS) entry which is preliminary data.</text>
</comment>
<dbReference type="SMART" id="SM00267">
    <property type="entry name" value="GGDEF"/>
    <property type="match status" value="1"/>
</dbReference>
<feature type="transmembrane region" description="Helical" evidence="4">
    <location>
        <begin position="220"/>
        <end position="246"/>
    </location>
</feature>
<comment type="catalytic activity">
    <reaction evidence="2">
        <text>2 GTP = 3',3'-c-di-GMP + 2 diphosphate</text>
        <dbReference type="Rhea" id="RHEA:24898"/>
        <dbReference type="ChEBI" id="CHEBI:33019"/>
        <dbReference type="ChEBI" id="CHEBI:37565"/>
        <dbReference type="ChEBI" id="CHEBI:58805"/>
        <dbReference type="EC" id="2.7.7.65"/>
    </reaction>
</comment>
<evidence type="ECO:0000256" key="1">
    <source>
        <dbReference type="ARBA" id="ARBA00012528"/>
    </source>
</evidence>
<dbReference type="PANTHER" id="PTHR45138:SF9">
    <property type="entry name" value="DIGUANYLATE CYCLASE DGCM-RELATED"/>
    <property type="match status" value="1"/>
</dbReference>
<evidence type="ECO:0000256" key="2">
    <source>
        <dbReference type="ARBA" id="ARBA00034247"/>
    </source>
</evidence>
<feature type="transmembrane region" description="Helical" evidence="4">
    <location>
        <begin position="188"/>
        <end position="208"/>
    </location>
</feature>
<sequence>MRPGWPRAGWASCRCFGTPTTKACTTRPRTPRCSICAPAASLHPCRSRSRPSPRAPRPPRRPGPEGAAVDPNTTVTLLALNLLCVGGLLLLIAGRMPDPAGLRDFGTGALVFGFSYLLRLQLGLGSGSALGLLPDVGMIFATLSFANGLRQFTGRAPLGRGRLAAVVAVYAAVALGALLLAGGVGRHVVLNLALGLGYVLLGLVALRATRREVPLLRTPLRLLAGLVGVLGLVTAARGLVILALGLTAVFEGALAQAYYGYSVAVTVLLCPTLLWMVFLRLNMRLGELATHDALTGALNRRGLDEGLLRLHAQRPSPLLVAMLVDIDHFKQVNDQQGHATGDVVLRDIAKTLAEGVRGGDLVARWGGEEFLVVGQAGEPGAVQALAERLRARVQSAGLGEQGTLACTVSIGVSAPFAGPDAWAAALRAADAALYEAKRAGRNRVVFAPGLTAS</sequence>
<dbReference type="PROSITE" id="PS50887">
    <property type="entry name" value="GGDEF"/>
    <property type="match status" value="1"/>
</dbReference>
<keyword evidence="4" id="KW-0472">Membrane</keyword>
<evidence type="ECO:0000259" key="5">
    <source>
        <dbReference type="PROSITE" id="PS50887"/>
    </source>
</evidence>
<proteinExistence type="predicted"/>
<dbReference type="InterPro" id="IPR050469">
    <property type="entry name" value="Diguanylate_Cyclase"/>
</dbReference>
<dbReference type="NCBIfam" id="TIGR00254">
    <property type="entry name" value="GGDEF"/>
    <property type="match status" value="1"/>
</dbReference>
<dbReference type="PANTHER" id="PTHR45138">
    <property type="entry name" value="REGULATORY COMPONENTS OF SENSORY TRANSDUCTION SYSTEM"/>
    <property type="match status" value="1"/>
</dbReference>
<evidence type="ECO:0000313" key="6">
    <source>
        <dbReference type="EMBL" id="RVU44501.1"/>
    </source>
</evidence>
<feature type="transmembrane region" description="Helical" evidence="4">
    <location>
        <begin position="128"/>
        <end position="149"/>
    </location>
</feature>
<dbReference type="EMBL" id="SACR01000005">
    <property type="protein sequence ID" value="RVU44501.1"/>
    <property type="molecule type" value="Genomic_DNA"/>
</dbReference>
<dbReference type="OrthoDB" id="9813903at2"/>
<dbReference type="GO" id="GO:0052621">
    <property type="term" value="F:diguanylate cyclase activity"/>
    <property type="evidence" value="ECO:0007669"/>
    <property type="project" value="UniProtKB-EC"/>
</dbReference>